<accession>A0A8H7UJ61</accession>
<evidence type="ECO:0000313" key="3">
    <source>
        <dbReference type="EMBL" id="KAG2181733.1"/>
    </source>
</evidence>
<sequence length="590" mass="66931">MSRIERLLLKKFQNKRTVGGTEGSVGKTHERTNSTNSSVSSVVSGLSRTNDNHGTNITSHIQDGYDHSLAATAESEKLTGNDLSPDIRMASELFNNSPASNEFADIASNQNHEIQRLTERIRDLENKERTNESSLKNLNTEYQKAVSQLKHFDPVLIASTQKQLEDARHTNSQLREQLSQEEQKVESMEYEISGLRQKLSNQEERSAQLKIALEKSEEESKEYGDLLIISNQRADELEETAKANQEKVDDYEKSHGAAEDSLQKAKLDLLERETLIAELRQSTQDLSNELQIQKREASNATKQLKSLSEKAGQLGKENRTLIQRLEDMRQTSIKLETENSAIREQIQTTGNDSETSSATELIEFQQRLSEAESSLAQSRKELEKEKLRTKELSLQINPSKVNGHNNDGEPDVQKSLHTLQAQLDVERQKSREVLEQLETVRGEMTELRRRYMFILEENKQLNELVEAEVFESDEFGAGMKDYEVNGDQKFTPDSALSPGQYASYDHERRRIIKRARASLLNLQERAIQDPSLRNFEPSFNAIDSGRSSASFDDTYRQFISSSLPPRVKPQHQAFLDVPKCSGCLGRAVEV</sequence>
<comment type="caution">
    <text evidence="3">The sequence shown here is derived from an EMBL/GenBank/DDBJ whole genome shotgun (WGS) entry which is preliminary data.</text>
</comment>
<evidence type="ECO:0000256" key="1">
    <source>
        <dbReference type="SAM" id="Coils"/>
    </source>
</evidence>
<dbReference type="OrthoDB" id="2411556at2759"/>
<keyword evidence="4" id="KW-1185">Reference proteome</keyword>
<feature type="compositionally biased region" description="Low complexity" evidence="2">
    <location>
        <begin position="33"/>
        <end position="44"/>
    </location>
</feature>
<feature type="compositionally biased region" description="Polar residues" evidence="2">
    <location>
        <begin position="46"/>
        <end position="55"/>
    </location>
</feature>
<evidence type="ECO:0000313" key="4">
    <source>
        <dbReference type="Proteomes" id="UP000612746"/>
    </source>
</evidence>
<dbReference type="AlphaFoldDB" id="A0A8H7UJ61"/>
<reference evidence="3" key="1">
    <citation type="submission" date="2020-12" db="EMBL/GenBank/DDBJ databases">
        <title>Metabolic potential, ecology and presence of endohyphal bacteria is reflected in genomic diversity of Mucoromycotina.</title>
        <authorList>
            <person name="Muszewska A."/>
            <person name="Okrasinska A."/>
            <person name="Steczkiewicz K."/>
            <person name="Drgas O."/>
            <person name="Orlowska M."/>
            <person name="Perlinska-Lenart U."/>
            <person name="Aleksandrzak-Piekarczyk T."/>
            <person name="Szatraj K."/>
            <person name="Zielenkiewicz U."/>
            <person name="Pilsyk S."/>
            <person name="Malc E."/>
            <person name="Mieczkowski P."/>
            <person name="Kruszewska J.S."/>
            <person name="Biernat P."/>
            <person name="Pawlowska J."/>
        </authorList>
    </citation>
    <scope>NUCLEOTIDE SEQUENCE</scope>
    <source>
        <strain evidence="3">WA0000051536</strain>
    </source>
</reference>
<feature type="coiled-coil region" evidence="1">
    <location>
        <begin position="430"/>
        <end position="464"/>
    </location>
</feature>
<proteinExistence type="predicted"/>
<feature type="region of interest" description="Disordered" evidence="2">
    <location>
        <begin position="18"/>
        <end position="55"/>
    </location>
</feature>
<dbReference type="EMBL" id="JAEPRA010000008">
    <property type="protein sequence ID" value="KAG2181733.1"/>
    <property type="molecule type" value="Genomic_DNA"/>
</dbReference>
<feature type="region of interest" description="Disordered" evidence="2">
    <location>
        <begin position="238"/>
        <end position="259"/>
    </location>
</feature>
<organism evidence="3 4">
    <name type="scientific">Umbelopsis vinacea</name>
    <dbReference type="NCBI Taxonomy" id="44442"/>
    <lineage>
        <taxon>Eukaryota</taxon>
        <taxon>Fungi</taxon>
        <taxon>Fungi incertae sedis</taxon>
        <taxon>Mucoromycota</taxon>
        <taxon>Mucoromycotina</taxon>
        <taxon>Umbelopsidomycetes</taxon>
        <taxon>Umbelopsidales</taxon>
        <taxon>Umbelopsidaceae</taxon>
        <taxon>Umbelopsis</taxon>
    </lineage>
</organism>
<name>A0A8H7UJ61_9FUNG</name>
<dbReference type="Proteomes" id="UP000612746">
    <property type="component" value="Unassembled WGS sequence"/>
</dbReference>
<keyword evidence="1" id="KW-0175">Coiled coil</keyword>
<gene>
    <name evidence="3" type="ORF">INT44_008548</name>
</gene>
<protein>
    <submittedName>
        <fullName evidence="3">Uncharacterized protein</fullName>
    </submittedName>
</protein>
<evidence type="ECO:0000256" key="2">
    <source>
        <dbReference type="SAM" id="MobiDB-lite"/>
    </source>
</evidence>